<evidence type="ECO:0000256" key="9">
    <source>
        <dbReference type="ARBA" id="ARBA00022692"/>
    </source>
</evidence>
<dbReference type="SUPFAM" id="SSF52540">
    <property type="entry name" value="P-loop containing nucleoside triphosphate hydrolases"/>
    <property type="match status" value="1"/>
</dbReference>
<dbReference type="GO" id="GO:0004715">
    <property type="term" value="F:non-membrane spanning protein tyrosine kinase activity"/>
    <property type="evidence" value="ECO:0007669"/>
    <property type="project" value="UniProtKB-EC"/>
</dbReference>
<feature type="compositionally biased region" description="Acidic residues" evidence="18">
    <location>
        <begin position="524"/>
        <end position="534"/>
    </location>
</feature>
<evidence type="ECO:0000256" key="13">
    <source>
        <dbReference type="ARBA" id="ARBA00022989"/>
    </source>
</evidence>
<dbReference type="RefSeq" id="WP_353863406.1">
    <property type="nucleotide sequence ID" value="NZ_CP088295.1"/>
</dbReference>
<dbReference type="EMBL" id="CP088295">
    <property type="protein sequence ID" value="UUY02884.1"/>
    <property type="molecule type" value="Genomic_DNA"/>
</dbReference>
<keyword evidence="7" id="KW-0997">Cell inner membrane</keyword>
<keyword evidence="13 19" id="KW-1133">Transmembrane helix</keyword>
<evidence type="ECO:0000256" key="17">
    <source>
        <dbReference type="SAM" id="Coils"/>
    </source>
</evidence>
<evidence type="ECO:0000256" key="5">
    <source>
        <dbReference type="ARBA" id="ARBA00011903"/>
    </source>
</evidence>
<comment type="similarity">
    <text evidence="3">Belongs to the CpsD/CapB family.</text>
</comment>
<dbReference type="InterPro" id="IPR050445">
    <property type="entry name" value="Bact_polysacc_biosynth/exp"/>
</dbReference>
<dbReference type="Pfam" id="PF13807">
    <property type="entry name" value="GNVR"/>
    <property type="match status" value="1"/>
</dbReference>
<dbReference type="InterPro" id="IPR025669">
    <property type="entry name" value="AAA_dom"/>
</dbReference>
<dbReference type="CDD" id="cd05387">
    <property type="entry name" value="BY-kinase"/>
    <property type="match status" value="1"/>
</dbReference>
<dbReference type="InterPro" id="IPR032807">
    <property type="entry name" value="GNVR"/>
</dbReference>
<dbReference type="Proteomes" id="UP001058860">
    <property type="component" value="Chromosome"/>
</dbReference>
<gene>
    <name evidence="23" type="ORF">LRS13_19685</name>
</gene>
<reference evidence="24" key="1">
    <citation type="submission" date="2021-11" db="EMBL/GenBank/DDBJ databases">
        <title>Cultivation dependent microbiological survey of springs from the worlds oldest radium mine currently devoted to the extraction of radon-saturated water.</title>
        <authorList>
            <person name="Kapinusova G."/>
            <person name="Smrhova T."/>
            <person name="Strejcek M."/>
            <person name="Suman J."/>
            <person name="Jani K."/>
            <person name="Pajer P."/>
            <person name="Uhlik O."/>
        </authorList>
    </citation>
    <scope>NUCLEOTIDE SEQUENCE [LARGE SCALE GENOMIC DNA]</scope>
    <source>
        <strain evidence="24">J379</strain>
    </source>
</reference>
<keyword evidence="6" id="KW-1003">Cell membrane</keyword>
<dbReference type="EC" id="2.7.10.2" evidence="5"/>
<evidence type="ECO:0000259" key="22">
    <source>
        <dbReference type="Pfam" id="PF13807"/>
    </source>
</evidence>
<feature type="compositionally biased region" description="Basic residues" evidence="18">
    <location>
        <begin position="545"/>
        <end position="555"/>
    </location>
</feature>
<dbReference type="Pfam" id="PF13614">
    <property type="entry name" value="AAA_31"/>
    <property type="match status" value="1"/>
</dbReference>
<keyword evidence="17" id="KW-0175">Coiled coil</keyword>
<feature type="transmembrane region" description="Helical" evidence="19">
    <location>
        <begin position="224"/>
        <end position="242"/>
    </location>
</feature>
<comment type="subcellular location">
    <subcellularLocation>
        <location evidence="1">Cell inner membrane</location>
        <topology evidence="1">Multi-pass membrane protein</topology>
    </subcellularLocation>
</comment>
<keyword evidence="12" id="KW-0067">ATP-binding</keyword>
<evidence type="ECO:0000256" key="8">
    <source>
        <dbReference type="ARBA" id="ARBA00022679"/>
    </source>
</evidence>
<keyword evidence="8 23" id="KW-0808">Transferase</keyword>
<evidence type="ECO:0000256" key="12">
    <source>
        <dbReference type="ARBA" id="ARBA00022840"/>
    </source>
</evidence>
<evidence type="ECO:0000256" key="15">
    <source>
        <dbReference type="ARBA" id="ARBA00023137"/>
    </source>
</evidence>
<evidence type="ECO:0000259" key="20">
    <source>
        <dbReference type="Pfam" id="PF02706"/>
    </source>
</evidence>
<feature type="domain" description="Tyrosine-protein kinase G-rich" evidence="22">
    <location>
        <begin position="185"/>
        <end position="241"/>
    </location>
</feature>
<evidence type="ECO:0000256" key="14">
    <source>
        <dbReference type="ARBA" id="ARBA00023136"/>
    </source>
</evidence>
<feature type="compositionally biased region" description="Basic residues" evidence="18">
    <location>
        <begin position="562"/>
        <end position="572"/>
    </location>
</feature>
<name>A0ABY5PDZ2_9ACTN</name>
<keyword evidence="15" id="KW-0829">Tyrosine-protein kinase</keyword>
<evidence type="ECO:0000256" key="1">
    <source>
        <dbReference type="ARBA" id="ARBA00004429"/>
    </source>
</evidence>
<dbReference type="InterPro" id="IPR005702">
    <property type="entry name" value="Wzc-like_C"/>
</dbReference>
<dbReference type="InterPro" id="IPR027417">
    <property type="entry name" value="P-loop_NTPase"/>
</dbReference>
<evidence type="ECO:0000256" key="4">
    <source>
        <dbReference type="ARBA" id="ARBA00008883"/>
    </source>
</evidence>
<feature type="region of interest" description="Disordered" evidence="18">
    <location>
        <begin position="521"/>
        <end position="572"/>
    </location>
</feature>
<evidence type="ECO:0000256" key="6">
    <source>
        <dbReference type="ARBA" id="ARBA00022475"/>
    </source>
</evidence>
<dbReference type="PANTHER" id="PTHR32309:SF13">
    <property type="entry name" value="FERRIC ENTEROBACTIN TRANSPORT PROTEIN FEPE"/>
    <property type="match status" value="1"/>
</dbReference>
<evidence type="ECO:0000313" key="23">
    <source>
        <dbReference type="EMBL" id="UUY02884.1"/>
    </source>
</evidence>
<feature type="transmembrane region" description="Helical" evidence="19">
    <location>
        <begin position="24"/>
        <end position="43"/>
    </location>
</feature>
<evidence type="ECO:0000256" key="2">
    <source>
        <dbReference type="ARBA" id="ARBA00006683"/>
    </source>
</evidence>
<protein>
    <recommendedName>
        <fullName evidence="5">non-specific protein-tyrosine kinase</fullName>
        <ecNumber evidence="5">2.7.10.2</ecNumber>
    </recommendedName>
</protein>
<comment type="similarity">
    <text evidence="4">Belongs to the etk/wzc family.</text>
</comment>
<evidence type="ECO:0000256" key="3">
    <source>
        <dbReference type="ARBA" id="ARBA00007316"/>
    </source>
</evidence>
<organism evidence="23 24">
    <name type="scientific">Svornostia abyssi</name>
    <dbReference type="NCBI Taxonomy" id="2898438"/>
    <lineage>
        <taxon>Bacteria</taxon>
        <taxon>Bacillati</taxon>
        <taxon>Actinomycetota</taxon>
        <taxon>Thermoleophilia</taxon>
        <taxon>Solirubrobacterales</taxon>
        <taxon>Baekduiaceae</taxon>
        <taxon>Svornostia</taxon>
    </lineage>
</organism>
<dbReference type="InterPro" id="IPR003856">
    <property type="entry name" value="LPS_length_determ_N"/>
</dbReference>
<evidence type="ECO:0000256" key="11">
    <source>
        <dbReference type="ARBA" id="ARBA00022777"/>
    </source>
</evidence>
<evidence type="ECO:0000256" key="19">
    <source>
        <dbReference type="SAM" id="Phobius"/>
    </source>
</evidence>
<keyword evidence="9 19" id="KW-0812">Transmembrane</keyword>
<sequence length="572" mass="61873">MAPDLESDDGFGLSDILKALRRRWWIVAICVIVTPAAALAFSLSQEKQYSATATLLFQDARLDNQLLGDTTYVDSDQERTAATNTAIAQLGTIQRRTEAAVANRFPDVDVNVSVEQSGTDNLGTVTATAPSPTAAAVIATRFAEEFITFRRGAERETVTRAIALLERRIARLERTDGPRSEIEELETRKQDLENLSAVQTGNVQLVERAEVPDSPSSPKTRRNVALGIFLGGLLGIALALLVDRLDRRIRDESEIEDSVEAPVLGVVPQSKAIARQKGGLEALRPGDVEAFRLLRAELRYFEASKDASCIMVTSSAPGEGKSTVAWNLALCAAESGARTLLIEADLRRPVLALKMGATPGEKGLSTVLSEQVTLSEALQHYEHGEDVDHTFDVLYAGPKPPNPGDLLESENMTALLGEVRRRYDYIVVDTAPVPVVSDPIPLLSQVDGVLVVTRLGKTQRDELAHLRRQLSKFKAPVLGVVINGGARVGDYAGYASYSYAGSSGSEARMPQLVARPGGAVVDVAESDDTPEEEPAPPQGGQRQARTSRRRRRGLRARAGQGRGRRGGRRTRG</sequence>
<evidence type="ECO:0000259" key="21">
    <source>
        <dbReference type="Pfam" id="PF13614"/>
    </source>
</evidence>
<feature type="domain" description="Polysaccharide chain length determinant N-terminal" evidence="20">
    <location>
        <begin position="12"/>
        <end position="63"/>
    </location>
</feature>
<dbReference type="Gene3D" id="3.40.50.300">
    <property type="entry name" value="P-loop containing nucleotide triphosphate hydrolases"/>
    <property type="match status" value="1"/>
</dbReference>
<evidence type="ECO:0000313" key="24">
    <source>
        <dbReference type="Proteomes" id="UP001058860"/>
    </source>
</evidence>
<feature type="domain" description="AAA" evidence="21">
    <location>
        <begin position="310"/>
        <end position="470"/>
    </location>
</feature>
<accession>A0ABY5PDZ2</accession>
<evidence type="ECO:0000256" key="10">
    <source>
        <dbReference type="ARBA" id="ARBA00022741"/>
    </source>
</evidence>
<feature type="coiled-coil region" evidence="17">
    <location>
        <begin position="155"/>
        <end position="202"/>
    </location>
</feature>
<evidence type="ECO:0000256" key="18">
    <source>
        <dbReference type="SAM" id="MobiDB-lite"/>
    </source>
</evidence>
<evidence type="ECO:0000256" key="16">
    <source>
        <dbReference type="ARBA" id="ARBA00051245"/>
    </source>
</evidence>
<comment type="catalytic activity">
    <reaction evidence="16">
        <text>L-tyrosyl-[protein] + ATP = O-phospho-L-tyrosyl-[protein] + ADP + H(+)</text>
        <dbReference type="Rhea" id="RHEA:10596"/>
        <dbReference type="Rhea" id="RHEA-COMP:10136"/>
        <dbReference type="Rhea" id="RHEA-COMP:20101"/>
        <dbReference type="ChEBI" id="CHEBI:15378"/>
        <dbReference type="ChEBI" id="CHEBI:30616"/>
        <dbReference type="ChEBI" id="CHEBI:46858"/>
        <dbReference type="ChEBI" id="CHEBI:61978"/>
        <dbReference type="ChEBI" id="CHEBI:456216"/>
        <dbReference type="EC" id="2.7.10.2"/>
    </reaction>
</comment>
<evidence type="ECO:0000256" key="7">
    <source>
        <dbReference type="ARBA" id="ARBA00022519"/>
    </source>
</evidence>
<keyword evidence="11" id="KW-0418">Kinase</keyword>
<dbReference type="NCBIfam" id="TIGR01007">
    <property type="entry name" value="eps_fam"/>
    <property type="match status" value="1"/>
</dbReference>
<proteinExistence type="inferred from homology"/>
<dbReference type="PANTHER" id="PTHR32309">
    <property type="entry name" value="TYROSINE-PROTEIN KINASE"/>
    <property type="match status" value="1"/>
</dbReference>
<dbReference type="Pfam" id="PF02706">
    <property type="entry name" value="Wzz"/>
    <property type="match status" value="1"/>
</dbReference>
<keyword evidence="24" id="KW-1185">Reference proteome</keyword>
<keyword evidence="14 19" id="KW-0472">Membrane</keyword>
<comment type="similarity">
    <text evidence="2">Belongs to the CpsC/CapA family.</text>
</comment>
<keyword evidence="10" id="KW-0547">Nucleotide-binding</keyword>